<feature type="compositionally biased region" description="Polar residues" evidence="1">
    <location>
        <begin position="40"/>
        <end position="49"/>
    </location>
</feature>
<evidence type="ECO:0000313" key="2">
    <source>
        <dbReference type="EMBL" id="MDL2076177.1"/>
    </source>
</evidence>
<dbReference type="Proteomes" id="UP001241926">
    <property type="component" value="Unassembled WGS sequence"/>
</dbReference>
<organism evidence="2 3">
    <name type="scientific">Streptomyces fuscus</name>
    <dbReference type="NCBI Taxonomy" id="3048495"/>
    <lineage>
        <taxon>Bacteria</taxon>
        <taxon>Bacillati</taxon>
        <taxon>Actinomycetota</taxon>
        <taxon>Actinomycetes</taxon>
        <taxon>Kitasatosporales</taxon>
        <taxon>Streptomycetaceae</taxon>
        <taxon>Streptomyces</taxon>
    </lineage>
</organism>
<evidence type="ECO:0000313" key="3">
    <source>
        <dbReference type="Proteomes" id="UP001241926"/>
    </source>
</evidence>
<protein>
    <submittedName>
        <fullName evidence="2">Uncharacterized protein</fullName>
    </submittedName>
</protein>
<evidence type="ECO:0000256" key="1">
    <source>
        <dbReference type="SAM" id="MobiDB-lite"/>
    </source>
</evidence>
<sequence>MTARPLDQKTLTIRETGWTKARQQRGKAIRTCVPAVSPPASRTSTSAGSEDNIVRGED</sequence>
<comment type="caution">
    <text evidence="2">The sequence shown here is derived from an EMBL/GenBank/DDBJ whole genome shotgun (WGS) entry which is preliminary data.</text>
</comment>
<feature type="region of interest" description="Disordered" evidence="1">
    <location>
        <begin position="35"/>
        <end position="58"/>
    </location>
</feature>
<keyword evidence="3" id="KW-1185">Reference proteome</keyword>
<dbReference type="EMBL" id="JASJUS010000005">
    <property type="protein sequence ID" value="MDL2076177.1"/>
    <property type="molecule type" value="Genomic_DNA"/>
</dbReference>
<dbReference type="RefSeq" id="WP_176711876.1">
    <property type="nucleotide sequence ID" value="NZ_JASJUS010000005.1"/>
</dbReference>
<name>A0ABT7IUA8_9ACTN</name>
<reference evidence="2 3" key="1">
    <citation type="submission" date="2023-05" db="EMBL/GenBank/DDBJ databases">
        <title>Streptomyces fuscus sp. nov., a brown-black pigment producing actinomyces isolated from dry sand of Sea duck farm.</title>
        <authorList>
            <person name="Xie J."/>
            <person name="Shen N."/>
        </authorList>
    </citation>
    <scope>NUCLEOTIDE SEQUENCE [LARGE SCALE GENOMIC DNA]</scope>
    <source>
        <strain evidence="2 3">GXMU-J15</strain>
    </source>
</reference>
<proteinExistence type="predicted"/>
<gene>
    <name evidence="2" type="ORF">QNN03_06965</name>
</gene>
<accession>A0ABT7IUA8</accession>